<reference evidence="1" key="1">
    <citation type="submission" date="2020-08" db="EMBL/GenBank/DDBJ databases">
        <title>Multicomponent nature underlies the extraordinary mechanical properties of spider dragline silk.</title>
        <authorList>
            <person name="Kono N."/>
            <person name="Nakamura H."/>
            <person name="Mori M."/>
            <person name="Yoshida Y."/>
            <person name="Ohtoshi R."/>
            <person name="Malay A.D."/>
            <person name="Moran D.A.P."/>
            <person name="Tomita M."/>
            <person name="Numata K."/>
            <person name="Arakawa K."/>
        </authorList>
    </citation>
    <scope>NUCLEOTIDE SEQUENCE</scope>
</reference>
<name>A0A8X6S9Q8_TRICX</name>
<dbReference type="Proteomes" id="UP000887159">
    <property type="component" value="Unassembled WGS sequence"/>
</dbReference>
<evidence type="ECO:0000313" key="2">
    <source>
        <dbReference type="Proteomes" id="UP000887159"/>
    </source>
</evidence>
<comment type="caution">
    <text evidence="1">The sequence shown here is derived from an EMBL/GenBank/DDBJ whole genome shotgun (WGS) entry which is preliminary data.</text>
</comment>
<organism evidence="1 2">
    <name type="scientific">Trichonephila clavipes</name>
    <name type="common">Golden silk orbweaver</name>
    <name type="synonym">Nephila clavipes</name>
    <dbReference type="NCBI Taxonomy" id="2585209"/>
    <lineage>
        <taxon>Eukaryota</taxon>
        <taxon>Metazoa</taxon>
        <taxon>Ecdysozoa</taxon>
        <taxon>Arthropoda</taxon>
        <taxon>Chelicerata</taxon>
        <taxon>Arachnida</taxon>
        <taxon>Araneae</taxon>
        <taxon>Araneomorphae</taxon>
        <taxon>Entelegynae</taxon>
        <taxon>Araneoidea</taxon>
        <taxon>Nephilidae</taxon>
        <taxon>Trichonephila</taxon>
    </lineage>
</organism>
<protein>
    <submittedName>
        <fullName evidence="1">Uncharacterized protein</fullName>
    </submittedName>
</protein>
<evidence type="ECO:0000313" key="1">
    <source>
        <dbReference type="EMBL" id="GFY09479.1"/>
    </source>
</evidence>
<keyword evidence="2" id="KW-1185">Reference proteome</keyword>
<proteinExistence type="predicted"/>
<dbReference type="AlphaFoldDB" id="A0A8X6S9Q8"/>
<sequence>MIDLKRQLSANQLARFCVHEPMGLPLYKVAYRYILGNQLRSLSVLIWLYSNSVPYSLKPFFGSSGPAWLGYFTEL</sequence>
<dbReference type="EMBL" id="BMAU01021290">
    <property type="protein sequence ID" value="GFY09479.1"/>
    <property type="molecule type" value="Genomic_DNA"/>
</dbReference>
<accession>A0A8X6S9Q8</accession>
<gene>
    <name evidence="1" type="ORF">TNCV_4321581</name>
</gene>